<evidence type="ECO:0000313" key="4">
    <source>
        <dbReference type="Proteomes" id="UP000199289"/>
    </source>
</evidence>
<dbReference type="OrthoDB" id="241825at2157"/>
<feature type="transmembrane region" description="Helical" evidence="1">
    <location>
        <begin position="52"/>
        <end position="71"/>
    </location>
</feature>
<dbReference type="InterPro" id="IPR055898">
    <property type="entry name" value="DUF7475"/>
</dbReference>
<evidence type="ECO:0000313" key="2">
    <source>
        <dbReference type="EMBL" id="RDI69941.1"/>
    </source>
</evidence>
<dbReference type="EMBL" id="FNKQ01000005">
    <property type="protein sequence ID" value="SDR06218.1"/>
    <property type="molecule type" value="Genomic_DNA"/>
</dbReference>
<reference evidence="3" key="1">
    <citation type="submission" date="2016-10" db="EMBL/GenBank/DDBJ databases">
        <authorList>
            <person name="de Groot N.N."/>
        </authorList>
    </citation>
    <scope>NUCLEOTIDE SEQUENCE [LARGE SCALE GENOMIC DNA]</scope>
    <source>
        <strain evidence="3">CGMCC 1.12397</strain>
    </source>
</reference>
<dbReference type="Pfam" id="PF24287">
    <property type="entry name" value="DUF7475"/>
    <property type="match status" value="1"/>
</dbReference>
<dbReference type="AlphaFoldDB" id="A0A1H1FZZ9"/>
<keyword evidence="1" id="KW-0812">Transmembrane</keyword>
<dbReference type="RefSeq" id="WP_092538912.1">
    <property type="nucleotide sequence ID" value="NZ_QQST01000003.1"/>
</dbReference>
<accession>A0A1H1FZZ9</accession>
<reference evidence="4" key="2">
    <citation type="submission" date="2016-10" db="EMBL/GenBank/DDBJ databases">
        <authorList>
            <person name="Varghese N."/>
            <person name="Submissions S."/>
        </authorList>
    </citation>
    <scope>NUCLEOTIDE SEQUENCE [LARGE SCALE GENOMIC DNA]</scope>
    <source>
        <strain evidence="4">CGMCC 1.12397</strain>
    </source>
</reference>
<keyword evidence="1" id="KW-0472">Membrane</keyword>
<reference evidence="2 5" key="3">
    <citation type="submission" date="2018-07" db="EMBL/GenBank/DDBJ databases">
        <title>Genome sequence of extremly halophilic archaeon Halopelagius longus strain BC12-B1.</title>
        <authorList>
            <person name="Zhang X."/>
        </authorList>
    </citation>
    <scope>NUCLEOTIDE SEQUENCE [LARGE SCALE GENOMIC DNA]</scope>
    <source>
        <strain evidence="2 5">BC12-B1</strain>
    </source>
</reference>
<keyword evidence="5" id="KW-1185">Reference proteome</keyword>
<organism evidence="3 4">
    <name type="scientific">Halopelagius longus</name>
    <dbReference type="NCBI Taxonomy" id="1236180"/>
    <lineage>
        <taxon>Archaea</taxon>
        <taxon>Methanobacteriati</taxon>
        <taxon>Methanobacteriota</taxon>
        <taxon>Stenosarchaea group</taxon>
        <taxon>Halobacteria</taxon>
        <taxon>Halobacteriales</taxon>
        <taxon>Haloferacaceae</taxon>
    </lineage>
</organism>
<gene>
    <name evidence="2" type="ORF">DWB78_17500</name>
    <name evidence="3" type="ORF">SAMN05216278_3413</name>
</gene>
<evidence type="ECO:0000313" key="3">
    <source>
        <dbReference type="EMBL" id="SDR06218.1"/>
    </source>
</evidence>
<dbReference type="EMBL" id="QQST01000003">
    <property type="protein sequence ID" value="RDI69941.1"/>
    <property type="molecule type" value="Genomic_DNA"/>
</dbReference>
<dbReference type="Proteomes" id="UP000255421">
    <property type="component" value="Unassembled WGS sequence"/>
</dbReference>
<evidence type="ECO:0000256" key="1">
    <source>
        <dbReference type="SAM" id="Phobius"/>
    </source>
</evidence>
<dbReference type="Proteomes" id="UP000199289">
    <property type="component" value="Unassembled WGS sequence"/>
</dbReference>
<protein>
    <submittedName>
        <fullName evidence="3">Uncharacterized protein</fullName>
    </submittedName>
</protein>
<proteinExistence type="predicted"/>
<evidence type="ECO:0000313" key="5">
    <source>
        <dbReference type="Proteomes" id="UP000255421"/>
    </source>
</evidence>
<feature type="transmembrane region" description="Helical" evidence="1">
    <location>
        <begin position="78"/>
        <end position="96"/>
    </location>
</feature>
<name>A0A1H1FZZ9_9EURY</name>
<feature type="transmembrane region" description="Helical" evidence="1">
    <location>
        <begin position="21"/>
        <end position="40"/>
    </location>
</feature>
<keyword evidence="1" id="KW-1133">Transmembrane helix</keyword>
<sequence>MSEATTNTPGNSLITGVPSGVVPYVMIAAALVSAGIHLWLVPVVVAFDTTQAVLFVLAAVGFIAGVAVYVTRYWRREFYVFMVLLALAQIVAYFVMGGPANAMAFVSKAAEAVVALAAAYLYTTAEPSGSAI</sequence>